<dbReference type="SMART" id="SM00487">
    <property type="entry name" value="DEXDc"/>
    <property type="match status" value="1"/>
</dbReference>
<dbReference type="GO" id="GO:0016787">
    <property type="term" value="F:hydrolase activity"/>
    <property type="evidence" value="ECO:0007669"/>
    <property type="project" value="UniProtKB-KW"/>
</dbReference>
<feature type="short sequence motif" description="Q motif" evidence="6">
    <location>
        <begin position="17"/>
        <end position="45"/>
    </location>
</feature>
<feature type="domain" description="Helicase ATP-binding" evidence="9">
    <location>
        <begin position="48"/>
        <end position="219"/>
    </location>
</feature>
<dbReference type="PROSITE" id="PS51192">
    <property type="entry name" value="HELICASE_ATP_BIND_1"/>
    <property type="match status" value="1"/>
</dbReference>
<keyword evidence="1 7" id="KW-0547">Nucleotide-binding</keyword>
<dbReference type="InterPro" id="IPR005580">
    <property type="entry name" value="DbpA/CsdA_RNA-bd_dom"/>
</dbReference>
<dbReference type="Gene3D" id="3.40.50.300">
    <property type="entry name" value="P-loop containing nucleotide triphosphate hydrolases"/>
    <property type="match status" value="2"/>
</dbReference>
<dbReference type="PROSITE" id="PS00039">
    <property type="entry name" value="DEAD_ATP_HELICASE"/>
    <property type="match status" value="1"/>
</dbReference>
<evidence type="ECO:0000259" key="10">
    <source>
        <dbReference type="PROSITE" id="PS51194"/>
    </source>
</evidence>
<dbReference type="GO" id="GO:0003676">
    <property type="term" value="F:nucleic acid binding"/>
    <property type="evidence" value="ECO:0007669"/>
    <property type="project" value="InterPro"/>
</dbReference>
<dbReference type="CDD" id="cd18787">
    <property type="entry name" value="SF2_C_DEAD"/>
    <property type="match status" value="1"/>
</dbReference>
<dbReference type="AlphaFoldDB" id="A0AAU7V4P2"/>
<evidence type="ECO:0000259" key="11">
    <source>
        <dbReference type="PROSITE" id="PS51195"/>
    </source>
</evidence>
<feature type="domain" description="DEAD-box RNA helicase Q" evidence="11">
    <location>
        <begin position="17"/>
        <end position="45"/>
    </location>
</feature>
<dbReference type="PANTHER" id="PTHR47959">
    <property type="entry name" value="ATP-DEPENDENT RNA HELICASE RHLE-RELATED"/>
    <property type="match status" value="1"/>
</dbReference>
<dbReference type="SUPFAM" id="SSF52540">
    <property type="entry name" value="P-loop containing nucleoside triphosphate hydrolases"/>
    <property type="match status" value="1"/>
</dbReference>
<protein>
    <submittedName>
        <fullName evidence="12">DEAD/DEAH box helicase</fullName>
        <ecNumber evidence="12">3.6.4.-</ecNumber>
    </submittedName>
</protein>
<dbReference type="InterPro" id="IPR027417">
    <property type="entry name" value="P-loop_NTPase"/>
</dbReference>
<evidence type="ECO:0000313" key="12">
    <source>
        <dbReference type="EMBL" id="XBW07172.1"/>
    </source>
</evidence>
<dbReference type="PROSITE" id="PS51194">
    <property type="entry name" value="HELICASE_CTER"/>
    <property type="match status" value="1"/>
</dbReference>
<dbReference type="Gene3D" id="3.30.70.330">
    <property type="match status" value="1"/>
</dbReference>
<keyword evidence="3 7" id="KW-0347">Helicase</keyword>
<evidence type="ECO:0000256" key="5">
    <source>
        <dbReference type="ARBA" id="ARBA00038437"/>
    </source>
</evidence>
<evidence type="ECO:0000256" key="6">
    <source>
        <dbReference type="PROSITE-ProRule" id="PRU00552"/>
    </source>
</evidence>
<keyword evidence="4 7" id="KW-0067">ATP-binding</keyword>
<dbReference type="InterPro" id="IPR000629">
    <property type="entry name" value="RNA-helicase_DEAD-box_CS"/>
</dbReference>
<evidence type="ECO:0000256" key="1">
    <source>
        <dbReference type="ARBA" id="ARBA00022741"/>
    </source>
</evidence>
<evidence type="ECO:0000259" key="9">
    <source>
        <dbReference type="PROSITE" id="PS51192"/>
    </source>
</evidence>
<evidence type="ECO:0000256" key="7">
    <source>
        <dbReference type="RuleBase" id="RU000492"/>
    </source>
</evidence>
<dbReference type="EC" id="3.6.4.-" evidence="12"/>
<dbReference type="InterPro" id="IPR011545">
    <property type="entry name" value="DEAD/DEAH_box_helicase_dom"/>
</dbReference>
<feature type="region of interest" description="Disordered" evidence="8">
    <location>
        <begin position="469"/>
        <end position="497"/>
    </location>
</feature>
<dbReference type="InterPro" id="IPR044742">
    <property type="entry name" value="DEAD/DEAH_RhlB"/>
</dbReference>
<dbReference type="SMART" id="SM00490">
    <property type="entry name" value="HELICc"/>
    <property type="match status" value="1"/>
</dbReference>
<dbReference type="Pfam" id="PF03880">
    <property type="entry name" value="DbpA"/>
    <property type="match status" value="1"/>
</dbReference>
<dbReference type="Pfam" id="PF00270">
    <property type="entry name" value="DEAD"/>
    <property type="match status" value="1"/>
</dbReference>
<dbReference type="GO" id="GO:0003724">
    <property type="term" value="F:RNA helicase activity"/>
    <property type="evidence" value="ECO:0007669"/>
    <property type="project" value="InterPro"/>
</dbReference>
<dbReference type="InterPro" id="IPR050079">
    <property type="entry name" value="DEAD_box_RNA_helicase"/>
</dbReference>
<dbReference type="GO" id="GO:0005829">
    <property type="term" value="C:cytosol"/>
    <property type="evidence" value="ECO:0007669"/>
    <property type="project" value="TreeGrafter"/>
</dbReference>
<organism evidence="12">
    <name type="scientific">Scrofimicrobium appendicitidis</name>
    <dbReference type="NCBI Taxonomy" id="3079930"/>
    <lineage>
        <taxon>Bacteria</taxon>
        <taxon>Bacillati</taxon>
        <taxon>Actinomycetota</taxon>
        <taxon>Actinomycetes</taxon>
        <taxon>Actinomycetales</taxon>
        <taxon>Actinomycetaceae</taxon>
        <taxon>Scrofimicrobium</taxon>
    </lineage>
</organism>
<evidence type="ECO:0000256" key="8">
    <source>
        <dbReference type="SAM" id="MobiDB-lite"/>
    </source>
</evidence>
<dbReference type="CDD" id="cd00268">
    <property type="entry name" value="DEADc"/>
    <property type="match status" value="1"/>
</dbReference>
<dbReference type="EMBL" id="CP138335">
    <property type="protein sequence ID" value="XBW07172.1"/>
    <property type="molecule type" value="Genomic_DNA"/>
</dbReference>
<evidence type="ECO:0000256" key="3">
    <source>
        <dbReference type="ARBA" id="ARBA00022806"/>
    </source>
</evidence>
<evidence type="ECO:0000256" key="4">
    <source>
        <dbReference type="ARBA" id="ARBA00022840"/>
    </source>
</evidence>
<comment type="similarity">
    <text evidence="5 7">Belongs to the DEAD box helicase family.</text>
</comment>
<name>A0AAU7V4P2_9ACTO</name>
<feature type="compositionally biased region" description="Basic and acidic residues" evidence="8">
    <location>
        <begin position="474"/>
        <end position="484"/>
    </location>
</feature>
<dbReference type="RefSeq" id="WP_350257378.1">
    <property type="nucleotide sequence ID" value="NZ_CP138335.1"/>
</dbReference>
<feature type="region of interest" description="Disordered" evidence="8">
    <location>
        <begin position="566"/>
        <end position="591"/>
    </location>
</feature>
<dbReference type="InterPro" id="IPR012677">
    <property type="entry name" value="Nucleotide-bd_a/b_plait_sf"/>
</dbReference>
<proteinExistence type="inferred from homology"/>
<dbReference type="InterPro" id="IPR001650">
    <property type="entry name" value="Helicase_C-like"/>
</dbReference>
<accession>A0AAU7V4P2</accession>
<dbReference type="PROSITE" id="PS51195">
    <property type="entry name" value="Q_MOTIF"/>
    <property type="match status" value="1"/>
</dbReference>
<gene>
    <name evidence="12" type="ORF">SAC06_05815</name>
</gene>
<dbReference type="GO" id="GO:0005524">
    <property type="term" value="F:ATP binding"/>
    <property type="evidence" value="ECO:0007669"/>
    <property type="project" value="UniProtKB-KW"/>
</dbReference>
<keyword evidence="2 7" id="KW-0378">Hydrolase</keyword>
<sequence length="591" mass="63947">MPHASLPVDPEQSEITTTFSDLGLGQQTLSILDRLGFVTPTPIQTAAIPVLSQGRDVVGIAQTGTGKTAAFGLPLLEAIDPHQREVQALILAPTRELALQTSQALEQFAAGRKIDVVAVYGGAPYGPQLHALRTGAQVVVGTPGRVIDLIEKKGALNLGAVRYFVLDEADEMLRMGFAEDVEQITGALPDSRLTALFSATMPAAIERVAKQHLQDPVRLEVSTAASTVDTIRQTYAVVPPRFRFEALTRVLAVRDGGATIVFVKTRQDAEEVSLDLAAQGFRAAGISGDVAQTDRERLVSRLRSGHLDVLVATDVAARGLDVERIGLVVNYDVPREREAYVHRIGRTGRAGRDGESLTFFGPRDRFQLRQIERLTGERMEEVHVPSRAEVTQVLAQRKLSSLAELPAGPTSDLLQQALNDQLATGVSLHELALRMLAELTGTTSAKASRPTHISEAVVDQDGYFLSAEFTGQGGKRERRSEPVSRGKGHPGRQDVDFQHRYRVEVGRKDGVTPGALVGAIAGEGGLTGADVGHINIFPSFSLVELAEGLSPSQVKRIGRATVRGRRLRISEDSGPTQRKTRFADRSKHKRR</sequence>
<dbReference type="KEGG" id="sapp:SAC06_05815"/>
<evidence type="ECO:0000256" key="2">
    <source>
        <dbReference type="ARBA" id="ARBA00022801"/>
    </source>
</evidence>
<dbReference type="PANTHER" id="PTHR47959:SF1">
    <property type="entry name" value="ATP-DEPENDENT RNA HELICASE DBPA"/>
    <property type="match status" value="1"/>
</dbReference>
<dbReference type="Pfam" id="PF00271">
    <property type="entry name" value="Helicase_C"/>
    <property type="match status" value="1"/>
</dbReference>
<feature type="domain" description="Helicase C-terminal" evidence="10">
    <location>
        <begin position="246"/>
        <end position="390"/>
    </location>
</feature>
<dbReference type="InterPro" id="IPR014014">
    <property type="entry name" value="RNA_helicase_DEAD_Q_motif"/>
</dbReference>
<reference evidence="12" key="1">
    <citation type="submission" date="2023-11" db="EMBL/GenBank/DDBJ databases">
        <title>Scrofimicrobium hongkongense sp. nov., isolated from a patient with peritonitis.</title>
        <authorList>
            <person name="Lao H.Y."/>
            <person name="Wong A.Y.P."/>
            <person name="Ng T.L."/>
            <person name="Wong R.Y.L."/>
            <person name="Yau M.C.Y."/>
            <person name="Lam J.Y.W."/>
            <person name="Siu G.K.H."/>
        </authorList>
    </citation>
    <scope>NUCLEOTIDE SEQUENCE</scope>
    <source>
        <strain evidence="12">R131</strain>
    </source>
</reference>
<dbReference type="InterPro" id="IPR014001">
    <property type="entry name" value="Helicase_ATP-bd"/>
</dbReference>